<feature type="transmembrane region" description="Helical" evidence="7">
    <location>
        <begin position="327"/>
        <end position="344"/>
    </location>
</feature>
<dbReference type="InterPro" id="IPR003689">
    <property type="entry name" value="ZIP"/>
</dbReference>
<feature type="transmembrane region" description="Helical" evidence="7">
    <location>
        <begin position="78"/>
        <end position="100"/>
    </location>
</feature>
<dbReference type="PANTHER" id="PTHR16950:SF16">
    <property type="entry name" value="ZINC TRANSPORTER ZIP13"/>
    <property type="match status" value="1"/>
</dbReference>
<evidence type="ECO:0000256" key="3">
    <source>
        <dbReference type="ARBA" id="ARBA00022989"/>
    </source>
</evidence>
<evidence type="ECO:0000256" key="2">
    <source>
        <dbReference type="ARBA" id="ARBA00022692"/>
    </source>
</evidence>
<comment type="similarity">
    <text evidence="5">Belongs to the ZIP transporter (TC 2.A.5) family. KE4/Catsup subfamily.</text>
</comment>
<keyword evidence="8" id="KW-0732">Signal</keyword>
<evidence type="ECO:0000256" key="1">
    <source>
        <dbReference type="ARBA" id="ARBA00004141"/>
    </source>
</evidence>
<gene>
    <name evidence="10" type="primary">LOC106809105</name>
</gene>
<feature type="transmembrane region" description="Helical" evidence="7">
    <location>
        <begin position="263"/>
        <end position="281"/>
    </location>
</feature>
<feature type="transmembrane region" description="Helical" evidence="7">
    <location>
        <begin position="151"/>
        <end position="169"/>
    </location>
</feature>
<keyword evidence="3 7" id="KW-1133">Transmembrane helix</keyword>
<organism evidence="9 10">
    <name type="scientific">Priapulus caudatus</name>
    <name type="common">Priapulid worm</name>
    <dbReference type="NCBI Taxonomy" id="37621"/>
    <lineage>
        <taxon>Eukaryota</taxon>
        <taxon>Metazoa</taxon>
        <taxon>Ecdysozoa</taxon>
        <taxon>Scalidophora</taxon>
        <taxon>Priapulida</taxon>
        <taxon>Priapulimorpha</taxon>
        <taxon>Priapulimorphida</taxon>
        <taxon>Priapulidae</taxon>
        <taxon>Priapulus</taxon>
    </lineage>
</organism>
<evidence type="ECO:0000256" key="8">
    <source>
        <dbReference type="SAM" id="SignalP"/>
    </source>
</evidence>
<evidence type="ECO:0000256" key="6">
    <source>
        <dbReference type="SAM" id="MobiDB-lite"/>
    </source>
</evidence>
<dbReference type="GeneID" id="106809105"/>
<feature type="region of interest" description="Disordered" evidence="6">
    <location>
        <begin position="39"/>
        <end position="60"/>
    </location>
</feature>
<feature type="compositionally biased region" description="Acidic residues" evidence="6">
    <location>
        <begin position="49"/>
        <end position="60"/>
    </location>
</feature>
<dbReference type="PANTHER" id="PTHR16950">
    <property type="entry name" value="ZINC TRANSPORTER SLC39A7 HISTIDINE-RICH MEMBRANE PROTEIN KE4"/>
    <property type="match status" value="1"/>
</dbReference>
<keyword evidence="9" id="KW-1185">Reference proteome</keyword>
<evidence type="ECO:0000256" key="5">
    <source>
        <dbReference type="ARBA" id="ARBA00038485"/>
    </source>
</evidence>
<evidence type="ECO:0000313" key="9">
    <source>
        <dbReference type="Proteomes" id="UP000695022"/>
    </source>
</evidence>
<dbReference type="Pfam" id="PF02535">
    <property type="entry name" value="Zip"/>
    <property type="match status" value="2"/>
</dbReference>
<sequence>MAGVTISRTIAAVLCLLTLLLTATAEIHRAKHTGKTLLYEHGTQRSPEQTDDIVTDEDEDEDENSWWWQGRHRWGKSEAWVCSLCASVLVGLCGIFPLLIIPLEAGPSLKHGAGAAKLKLLLSFAVGGLLGDVFLHLLPEAWGHVGTDANGHVTIGLWVITGILSFILMEKIFAQDTNEDDHTDQKLTNQYVNHNNNNNNVKTKAKQKRWRANSKVHVANGITKDVHCHQVVGSRSSGSDTDAELTSLAASKSRDHCLHASPVKMFTAMGGMLGAVVALSVESAEGLGNRTAWILPFTAGGFINIALVNVLPDLLTETNPRESVKQIACLGGGIAVMALVTTVVD</sequence>
<keyword evidence="2 7" id="KW-0812">Transmembrane</keyword>
<feature type="signal peptide" evidence="8">
    <location>
        <begin position="1"/>
        <end position="25"/>
    </location>
</feature>
<evidence type="ECO:0000256" key="4">
    <source>
        <dbReference type="ARBA" id="ARBA00023136"/>
    </source>
</evidence>
<evidence type="ECO:0000313" key="10">
    <source>
        <dbReference type="RefSeq" id="XP_014667550.1"/>
    </source>
</evidence>
<feature type="chain" id="PRO_5046097768" evidence="8">
    <location>
        <begin position="26"/>
        <end position="345"/>
    </location>
</feature>
<keyword evidence="4 7" id="KW-0472">Membrane</keyword>
<feature type="transmembrane region" description="Helical" evidence="7">
    <location>
        <begin position="293"/>
        <end position="315"/>
    </location>
</feature>
<accession>A0ABM1E5S9</accession>
<dbReference type="Proteomes" id="UP000695022">
    <property type="component" value="Unplaced"/>
</dbReference>
<comment type="subcellular location">
    <subcellularLocation>
        <location evidence="1">Membrane</location>
        <topology evidence="1">Multi-pass membrane protein</topology>
    </subcellularLocation>
</comment>
<evidence type="ECO:0000256" key="7">
    <source>
        <dbReference type="SAM" id="Phobius"/>
    </source>
</evidence>
<name>A0ABM1E5S9_PRICU</name>
<proteinExistence type="inferred from homology"/>
<protein>
    <submittedName>
        <fullName evidence="10">Zinc transporter ZIP13-like</fullName>
    </submittedName>
</protein>
<reference evidence="10" key="1">
    <citation type="submission" date="2025-08" db="UniProtKB">
        <authorList>
            <consortium name="RefSeq"/>
        </authorList>
    </citation>
    <scope>IDENTIFICATION</scope>
</reference>
<feature type="region of interest" description="Disordered" evidence="6">
    <location>
        <begin position="190"/>
        <end position="209"/>
    </location>
</feature>
<dbReference type="RefSeq" id="XP_014667550.1">
    <property type="nucleotide sequence ID" value="XM_014812064.1"/>
</dbReference>